<dbReference type="AlphaFoldDB" id="A0A7C9VLE7"/>
<dbReference type="EMBL" id="JAAMRR010001147">
    <property type="protein sequence ID" value="NGX97890.1"/>
    <property type="molecule type" value="Genomic_DNA"/>
</dbReference>
<reference evidence="1" key="1">
    <citation type="submission" date="2020-02" db="EMBL/GenBank/DDBJ databases">
        <title>Draft genome sequence of Candidatus Afipia apatlaquensis IBT-C3, a potential strain for decolorization of textile dyes.</title>
        <authorList>
            <person name="Sanchez-Reyes A."/>
            <person name="Breton-Deval L."/>
            <person name="Mangelson H."/>
            <person name="Sanchez-Flores A."/>
        </authorList>
    </citation>
    <scope>NUCLEOTIDE SEQUENCE [LARGE SCALE GENOMIC DNA]</scope>
    <source>
        <strain evidence="1">IBT-C3</strain>
    </source>
</reference>
<evidence type="ECO:0000313" key="1">
    <source>
        <dbReference type="EMBL" id="NGX97890.1"/>
    </source>
</evidence>
<accession>A0A7C9VLE7</accession>
<dbReference type="CDD" id="cd19166">
    <property type="entry name" value="HemeO-bac"/>
    <property type="match status" value="1"/>
</dbReference>
<dbReference type="Gene3D" id="1.20.910.10">
    <property type="entry name" value="Heme oxygenase-like"/>
    <property type="match status" value="1"/>
</dbReference>
<comment type="caution">
    <text evidence="1">The sequence shown here is derived from an EMBL/GenBank/DDBJ whole genome shotgun (WGS) entry which is preliminary data.</text>
</comment>
<protein>
    <submittedName>
        <fullName evidence="1">Biliverdin-producing heme oxygenase</fullName>
    </submittedName>
</protein>
<dbReference type="Proteomes" id="UP000480266">
    <property type="component" value="Unassembled WGS sequence"/>
</dbReference>
<name>A0A7C9VLE7_9BRAD</name>
<organism evidence="1 2">
    <name type="scientific">Candidatus Afipia apatlaquensis</name>
    <dbReference type="NCBI Taxonomy" id="2712852"/>
    <lineage>
        <taxon>Bacteria</taxon>
        <taxon>Pseudomonadati</taxon>
        <taxon>Pseudomonadota</taxon>
        <taxon>Alphaproteobacteria</taxon>
        <taxon>Hyphomicrobiales</taxon>
        <taxon>Nitrobacteraceae</taxon>
        <taxon>Afipia</taxon>
    </lineage>
</organism>
<proteinExistence type="predicted"/>
<keyword evidence="2" id="KW-1185">Reference proteome</keyword>
<evidence type="ECO:0000313" key="2">
    <source>
        <dbReference type="Proteomes" id="UP000480266"/>
    </source>
</evidence>
<dbReference type="InterPro" id="IPR016084">
    <property type="entry name" value="Haem_Oase-like_multi-hlx"/>
</dbReference>
<dbReference type="SUPFAM" id="SSF48613">
    <property type="entry name" value="Heme oxygenase-like"/>
    <property type="match status" value="1"/>
</dbReference>
<gene>
    <name evidence="1" type="ORF">G4V63_22575</name>
</gene>
<sequence length="195" mass="21213">MAAAIWDMIREATRTSHSRLDVALSRLDIAIPLYYEAFLRSQAEALFPIEAALEAGGIEELIPDWTLRVRTPALERDLATLGIVIKPLPAPAFKTAAEMLGAVYVLEASRMGERVMLARLAENPDSDTMNATAYLRHGFGKRFWPSFLTLLENHPAALADPAGVVRGAEIAFAMFEDALTPVTSVAATSFAQANL</sequence>